<feature type="repeat" description="ANK" evidence="3">
    <location>
        <begin position="105"/>
        <end position="137"/>
    </location>
</feature>
<dbReference type="SUPFAM" id="SSF48403">
    <property type="entry name" value="Ankyrin repeat"/>
    <property type="match status" value="1"/>
</dbReference>
<evidence type="ECO:0000256" key="3">
    <source>
        <dbReference type="PROSITE-ProRule" id="PRU00023"/>
    </source>
</evidence>
<dbReference type="Gene3D" id="1.25.40.20">
    <property type="entry name" value="Ankyrin repeat-containing domain"/>
    <property type="match status" value="5"/>
</dbReference>
<evidence type="ECO:0000256" key="1">
    <source>
        <dbReference type="ARBA" id="ARBA00022737"/>
    </source>
</evidence>
<protein>
    <submittedName>
        <fullName evidence="4">Uncharacterized protein</fullName>
    </submittedName>
</protein>
<dbReference type="EMBL" id="BNCO01000056">
    <property type="protein sequence ID" value="GIL63274.1"/>
    <property type="molecule type" value="Genomic_DNA"/>
</dbReference>
<dbReference type="PANTHER" id="PTHR24198">
    <property type="entry name" value="ANKYRIN REPEAT AND PROTEIN KINASE DOMAIN-CONTAINING PROTEIN"/>
    <property type="match status" value="1"/>
</dbReference>
<dbReference type="InterPro" id="IPR036770">
    <property type="entry name" value="Ankyrin_rpt-contain_sf"/>
</dbReference>
<dbReference type="AlphaFoldDB" id="A0A8J4F7D1"/>
<gene>
    <name evidence="4" type="ORF">Vafri_17378</name>
</gene>
<dbReference type="Pfam" id="PF12796">
    <property type="entry name" value="Ank_2"/>
    <property type="match status" value="3"/>
</dbReference>
<evidence type="ECO:0000256" key="2">
    <source>
        <dbReference type="ARBA" id="ARBA00023043"/>
    </source>
</evidence>
<dbReference type="Pfam" id="PF00023">
    <property type="entry name" value="Ank"/>
    <property type="match status" value="1"/>
</dbReference>
<feature type="repeat" description="ANK" evidence="3">
    <location>
        <begin position="272"/>
        <end position="304"/>
    </location>
</feature>
<dbReference type="Proteomes" id="UP000747399">
    <property type="component" value="Unassembled WGS sequence"/>
</dbReference>
<feature type="repeat" description="ANK" evidence="3">
    <location>
        <begin position="72"/>
        <end position="104"/>
    </location>
</feature>
<evidence type="ECO:0000313" key="4">
    <source>
        <dbReference type="EMBL" id="GIL63274.1"/>
    </source>
</evidence>
<keyword evidence="2 3" id="KW-0040">ANK repeat</keyword>
<sequence length="509" mass="50816">MAAAAAKRQLFAAAEEGDLAKLQSALAAGVPVDVRDGEGRVALHLAAAGGHAVVIRALLAASSNPFLRRHEDDRTALHLAAEEGHVDVVSELLACGAEVSAEDFDGSTPLHCAAHYGNVQIVQALLDAGAKVSIRNSSGQTPLLVAGEACGCRWMGREEGPGGYDYVDVVRRLLAAEAAAGGPEAEAEAEAVRVCQAVGCEVDCTGEGAVHAAVRAGNVQVVAVLCSARAGVAISGPRGITPLHLAAAAGQVECVRLLVGAGAPLEAREKEGGLTPLHVAVQSRQLEVVEALIAEGADRTSPDNRGLTPLHTAAQLGPAGAPLLRALLANTQPAAVAPLLPAAVNAASNVQRVTPLHLAVATATVEGTAGPTALGVGPPISENGVGDSCGVGVGSGVGVGGSRICGSGTPSFEAAEVAEAAEAEAVRVLLRCGADIRAVDASGNTPLHVAAARGNVAAVRGLMEALDATADGGSNLLIATARLPNSSGFTPWQLAHAAGHLAVLQLLPQ</sequence>
<accession>A0A8J4F7D1</accession>
<proteinExistence type="predicted"/>
<reference evidence="4" key="1">
    <citation type="journal article" date="2021" name="Proc. Natl. Acad. Sci. U.S.A.">
        <title>Three genomes in the algal genus Volvox reveal the fate of a haploid sex-determining region after a transition to homothallism.</title>
        <authorList>
            <person name="Yamamoto K."/>
            <person name="Hamaji T."/>
            <person name="Kawai-Toyooka H."/>
            <person name="Matsuzaki R."/>
            <person name="Takahashi F."/>
            <person name="Nishimura Y."/>
            <person name="Kawachi M."/>
            <person name="Noguchi H."/>
            <person name="Minakuchi Y."/>
            <person name="Umen J.G."/>
            <person name="Toyoda A."/>
            <person name="Nozaki H."/>
        </authorList>
    </citation>
    <scope>NUCLEOTIDE SEQUENCE</scope>
    <source>
        <strain evidence="4">NIES-3780</strain>
    </source>
</reference>
<dbReference type="PROSITE" id="PS50297">
    <property type="entry name" value="ANK_REP_REGION"/>
    <property type="match status" value="6"/>
</dbReference>
<dbReference type="PRINTS" id="PR01415">
    <property type="entry name" value="ANKYRIN"/>
</dbReference>
<organism evidence="4 5">
    <name type="scientific">Volvox africanus</name>
    <dbReference type="NCBI Taxonomy" id="51714"/>
    <lineage>
        <taxon>Eukaryota</taxon>
        <taxon>Viridiplantae</taxon>
        <taxon>Chlorophyta</taxon>
        <taxon>core chlorophytes</taxon>
        <taxon>Chlorophyceae</taxon>
        <taxon>CS clade</taxon>
        <taxon>Chlamydomonadales</taxon>
        <taxon>Volvocaceae</taxon>
        <taxon>Volvox</taxon>
    </lineage>
</organism>
<keyword evidence="5" id="KW-1185">Reference proteome</keyword>
<dbReference type="InterPro" id="IPR002110">
    <property type="entry name" value="Ankyrin_rpt"/>
</dbReference>
<evidence type="ECO:0000313" key="5">
    <source>
        <dbReference type="Proteomes" id="UP000747399"/>
    </source>
</evidence>
<feature type="repeat" description="ANK" evidence="3">
    <location>
        <begin position="38"/>
        <end position="70"/>
    </location>
</feature>
<dbReference type="SMART" id="SM00248">
    <property type="entry name" value="ANK"/>
    <property type="match status" value="8"/>
</dbReference>
<dbReference type="PROSITE" id="PS50088">
    <property type="entry name" value="ANK_REPEAT"/>
    <property type="match status" value="6"/>
</dbReference>
<feature type="repeat" description="ANK" evidence="3">
    <location>
        <begin position="442"/>
        <end position="464"/>
    </location>
</feature>
<feature type="repeat" description="ANK" evidence="3">
    <location>
        <begin position="238"/>
        <end position="270"/>
    </location>
</feature>
<comment type="caution">
    <text evidence="4">The sequence shown here is derived from an EMBL/GenBank/DDBJ whole genome shotgun (WGS) entry which is preliminary data.</text>
</comment>
<dbReference type="PANTHER" id="PTHR24198:SF165">
    <property type="entry name" value="ANKYRIN REPEAT-CONTAINING PROTEIN-RELATED"/>
    <property type="match status" value="1"/>
</dbReference>
<keyword evidence="1" id="KW-0677">Repeat</keyword>
<name>A0A8J4F7D1_9CHLO</name>